<reference evidence="2" key="1">
    <citation type="submission" date="2017-09" db="EMBL/GenBank/DDBJ databases">
        <title>Depth-based differentiation of microbial function through sediment-hosted aquifers and enrichment of novel symbionts in the deep terrestrial subsurface.</title>
        <authorList>
            <person name="Probst A.J."/>
            <person name="Ladd B."/>
            <person name="Jarett J.K."/>
            <person name="Geller-Mcgrath D.E."/>
            <person name="Sieber C.M.K."/>
            <person name="Emerson J.B."/>
            <person name="Anantharaman K."/>
            <person name="Thomas B.C."/>
            <person name="Malmstrom R."/>
            <person name="Stieglmeier M."/>
            <person name="Klingl A."/>
            <person name="Woyke T."/>
            <person name="Ryan C.M."/>
            <person name="Banfield J.F."/>
        </authorList>
    </citation>
    <scope>NUCLEOTIDE SEQUENCE [LARGE SCALE GENOMIC DNA]</scope>
</reference>
<evidence type="ECO:0008006" key="3">
    <source>
        <dbReference type="Google" id="ProtNLM"/>
    </source>
</evidence>
<evidence type="ECO:0000313" key="1">
    <source>
        <dbReference type="EMBL" id="PJA47429.1"/>
    </source>
</evidence>
<dbReference type="EMBL" id="PFWS01000022">
    <property type="protein sequence ID" value="PJA47429.1"/>
    <property type="molecule type" value="Genomic_DNA"/>
</dbReference>
<name>A0A2M7XHV1_9BACT</name>
<protein>
    <recommendedName>
        <fullName evidence="3">Alpha/beta hydrolase</fullName>
    </recommendedName>
</protein>
<accession>A0A2M7XHV1</accession>
<evidence type="ECO:0000313" key="2">
    <source>
        <dbReference type="Proteomes" id="UP000229749"/>
    </source>
</evidence>
<proteinExistence type="predicted"/>
<organism evidence="1 2">
    <name type="scientific">Candidatus Uhrbacteria bacterium CG_4_9_14_3_um_filter_36_7</name>
    <dbReference type="NCBI Taxonomy" id="1975033"/>
    <lineage>
        <taxon>Bacteria</taxon>
        <taxon>Candidatus Uhriibacteriota</taxon>
    </lineage>
</organism>
<gene>
    <name evidence="1" type="ORF">CO172_01565</name>
</gene>
<sequence length="232" mass="26337">MQKINVILFPGAWGNQTEKQIIWWFRFAIAFLMAFFTKKGQTVRVVPVVYHGSSRKEIISNAVYQLSTLDSAAYNLAVCYSTGGQVVRLVAQNIRFDDVLLISSLERGGVPIERLLKGFRVMLIPFLRAMFTNMLFLTEKGLQFVFGTLEGIREHIHHQIFWPCLALDMPIFLPPRLSCTCVKAVYGSEDFFLGRPRYRSENVQGVEVVGAGHGLILDKEKLTQALSQLYTQ</sequence>
<comment type="caution">
    <text evidence="1">The sequence shown here is derived from an EMBL/GenBank/DDBJ whole genome shotgun (WGS) entry which is preliminary data.</text>
</comment>
<dbReference type="InterPro" id="IPR029058">
    <property type="entry name" value="AB_hydrolase_fold"/>
</dbReference>
<dbReference type="Proteomes" id="UP000229749">
    <property type="component" value="Unassembled WGS sequence"/>
</dbReference>
<dbReference type="AlphaFoldDB" id="A0A2M7XHV1"/>
<dbReference type="SUPFAM" id="SSF53474">
    <property type="entry name" value="alpha/beta-Hydrolases"/>
    <property type="match status" value="1"/>
</dbReference>